<feature type="non-terminal residue" evidence="1">
    <location>
        <position position="547"/>
    </location>
</feature>
<protein>
    <submittedName>
        <fullName evidence="1">Uncharacterized protein</fullName>
    </submittedName>
</protein>
<name>A0ACC8EMU2_9PEZI</name>
<sequence>QEPETENDFLEAADEFEQAGGKWRAGDAAKATRFFKRAVDTYNAGLQRYQGSFDLAYNKANLEYQMAQDARIASQLGSTIDLLQETLESHRFALSLDQENADILFNTAQVLTSLAEALTEHVKSDDPAQESKTAARALLEEAFRKFSECLARQEAEYAEMQQQIEATKAQEEQAGLAADDPATSEAHDAPSAPSAEAMETSSTSSEPPEEWATVVEPITPAALLDTVIAQLSSLTTLVSLSAPADANTISQLSNLALPLINTKIPHYTSLLPPPSSAPDTSPAPPPSLSLSATSPEDAPTTPKDDAILSSAAFRAALLDTSFRSNLLSAPLYSAHLAETFTPLLPAPNAPLSAGGATNAITAYAEALIDFAATVGAKEPLATTTTSTPPSTSPSTAAPTTPSPTRKDQWTALSKAQTLLARLTAPTSPLPAPRLAALFLLRGDAEMHRFRLACAADAAPGWAGSAGVLVRNAGVYYRGAVAWAERAAEAGVEVELRGAAEVKAAVAECVRAVVVDGEGMGGVEPFWRARQAEVGEVLAGMVEESLVE</sequence>
<dbReference type="EMBL" id="KV748256">
    <property type="protein sequence ID" value="OCK87686.1"/>
    <property type="molecule type" value="Genomic_DNA"/>
</dbReference>
<evidence type="ECO:0000313" key="2">
    <source>
        <dbReference type="Proteomes" id="UP000250078"/>
    </source>
</evidence>
<organism evidence="1 2">
    <name type="scientific">Cenococcum geophilum 1.58</name>
    <dbReference type="NCBI Taxonomy" id="794803"/>
    <lineage>
        <taxon>Eukaryota</taxon>
        <taxon>Fungi</taxon>
        <taxon>Dikarya</taxon>
        <taxon>Ascomycota</taxon>
        <taxon>Pezizomycotina</taxon>
        <taxon>Dothideomycetes</taxon>
        <taxon>Pleosporomycetidae</taxon>
        <taxon>Gloniales</taxon>
        <taxon>Gloniaceae</taxon>
        <taxon>Cenococcum</taxon>
    </lineage>
</organism>
<dbReference type="Proteomes" id="UP000250078">
    <property type="component" value="Unassembled WGS sequence"/>
</dbReference>
<keyword evidence="2" id="KW-1185">Reference proteome</keyword>
<accession>A0ACC8EMU2</accession>
<evidence type="ECO:0000313" key="1">
    <source>
        <dbReference type="EMBL" id="OCK87686.1"/>
    </source>
</evidence>
<reference evidence="1 2" key="1">
    <citation type="journal article" date="2016" name="Nat. Commun.">
        <title>Ectomycorrhizal ecology is imprinted in the genome of the dominant symbiotic fungus Cenococcum geophilum.</title>
        <authorList>
            <consortium name="DOE Joint Genome Institute"/>
            <person name="Peter M."/>
            <person name="Kohler A."/>
            <person name="Ohm R.A."/>
            <person name="Kuo A."/>
            <person name="Krutzmann J."/>
            <person name="Morin E."/>
            <person name="Arend M."/>
            <person name="Barry K.W."/>
            <person name="Binder M."/>
            <person name="Choi C."/>
            <person name="Clum A."/>
            <person name="Copeland A."/>
            <person name="Grisel N."/>
            <person name="Haridas S."/>
            <person name="Kipfer T."/>
            <person name="LaButti K."/>
            <person name="Lindquist E."/>
            <person name="Lipzen A."/>
            <person name="Maire R."/>
            <person name="Meier B."/>
            <person name="Mihaltcheva S."/>
            <person name="Molinier V."/>
            <person name="Murat C."/>
            <person name="Poggeler S."/>
            <person name="Quandt C.A."/>
            <person name="Sperisen C."/>
            <person name="Tritt A."/>
            <person name="Tisserant E."/>
            <person name="Crous P.W."/>
            <person name="Henrissat B."/>
            <person name="Nehls U."/>
            <person name="Egli S."/>
            <person name="Spatafora J.W."/>
            <person name="Grigoriev I.V."/>
            <person name="Martin F.M."/>
        </authorList>
    </citation>
    <scope>NUCLEOTIDE SEQUENCE [LARGE SCALE GENOMIC DNA]</scope>
    <source>
        <strain evidence="1 2">1.58</strain>
    </source>
</reference>
<gene>
    <name evidence="1" type="ORF">K441DRAFT_507467</name>
</gene>
<feature type="non-terminal residue" evidence="1">
    <location>
        <position position="1"/>
    </location>
</feature>
<proteinExistence type="predicted"/>